<evidence type="ECO:0000313" key="3">
    <source>
        <dbReference type="Proteomes" id="UP000245263"/>
    </source>
</evidence>
<feature type="compositionally biased region" description="Basic and acidic residues" evidence="1">
    <location>
        <begin position="731"/>
        <end position="743"/>
    </location>
</feature>
<feature type="compositionally biased region" description="Basic and acidic residues" evidence="1">
    <location>
        <begin position="242"/>
        <end position="272"/>
    </location>
</feature>
<feature type="region of interest" description="Disordered" evidence="1">
    <location>
        <begin position="703"/>
        <end position="759"/>
    </location>
</feature>
<proteinExistence type="predicted"/>
<protein>
    <submittedName>
        <fullName evidence="2">Uncharacterized protein</fullName>
    </submittedName>
</protein>
<feature type="compositionally biased region" description="Basic and acidic residues" evidence="1">
    <location>
        <begin position="558"/>
        <end position="571"/>
    </location>
</feature>
<dbReference type="Proteomes" id="UP000245263">
    <property type="component" value="Chromosome 1"/>
</dbReference>
<feature type="region of interest" description="Disordered" evidence="1">
    <location>
        <begin position="234"/>
        <end position="272"/>
    </location>
</feature>
<feature type="compositionally biased region" description="Basic and acidic residues" evidence="1">
    <location>
        <begin position="84"/>
        <end position="96"/>
    </location>
</feature>
<feature type="compositionally biased region" description="Basic residues" evidence="1">
    <location>
        <begin position="119"/>
        <end position="129"/>
    </location>
</feature>
<feature type="region of interest" description="Disordered" evidence="1">
    <location>
        <begin position="532"/>
        <end position="571"/>
    </location>
</feature>
<accession>A0ABM7UI34</accession>
<organism evidence="2 3">
    <name type="scientific">Leptospira kobayashii</name>
    <dbReference type="NCBI Taxonomy" id="1917830"/>
    <lineage>
        <taxon>Bacteria</taxon>
        <taxon>Pseudomonadati</taxon>
        <taxon>Spirochaetota</taxon>
        <taxon>Spirochaetia</taxon>
        <taxon>Leptospirales</taxon>
        <taxon>Leptospiraceae</taxon>
        <taxon>Leptospira</taxon>
    </lineage>
</organism>
<name>A0ABM7UI34_9LEPT</name>
<gene>
    <name evidence="2" type="ORF">LPTSP3_g12980</name>
</gene>
<feature type="compositionally biased region" description="Acidic residues" evidence="1">
    <location>
        <begin position="98"/>
        <end position="108"/>
    </location>
</feature>
<reference evidence="2 3" key="1">
    <citation type="submission" date="2021-08" db="EMBL/GenBank/DDBJ databases">
        <title>Complete genome sequence of Leptospira kobayashii strain E30.</title>
        <authorList>
            <person name="Nakao R."/>
            <person name="Nakamura S."/>
            <person name="Masuzawa T."/>
            <person name="Koizumi N."/>
        </authorList>
    </citation>
    <scope>NUCLEOTIDE SEQUENCE [LARGE SCALE GENOMIC DNA]</scope>
    <source>
        <strain evidence="2 3">E30</strain>
    </source>
</reference>
<feature type="region of interest" description="Disordered" evidence="1">
    <location>
        <begin position="13"/>
        <end position="165"/>
    </location>
</feature>
<feature type="region of interest" description="Disordered" evidence="1">
    <location>
        <begin position="299"/>
        <end position="371"/>
    </location>
</feature>
<dbReference type="RefSeq" id="WP_109018801.1">
    <property type="nucleotide sequence ID" value="NZ_AP025028.1"/>
</dbReference>
<feature type="region of interest" description="Disordered" evidence="1">
    <location>
        <begin position="610"/>
        <end position="652"/>
    </location>
</feature>
<evidence type="ECO:0000256" key="1">
    <source>
        <dbReference type="SAM" id="MobiDB-lite"/>
    </source>
</evidence>
<dbReference type="EMBL" id="AP025028">
    <property type="protein sequence ID" value="BDA78368.1"/>
    <property type="molecule type" value="Genomic_DNA"/>
</dbReference>
<feature type="compositionally biased region" description="Acidic residues" evidence="1">
    <location>
        <begin position="745"/>
        <end position="759"/>
    </location>
</feature>
<evidence type="ECO:0000313" key="2">
    <source>
        <dbReference type="EMBL" id="BDA78368.1"/>
    </source>
</evidence>
<feature type="compositionally biased region" description="Basic and acidic residues" evidence="1">
    <location>
        <begin position="532"/>
        <end position="550"/>
    </location>
</feature>
<feature type="compositionally biased region" description="Basic and acidic residues" evidence="1">
    <location>
        <begin position="620"/>
        <end position="647"/>
    </location>
</feature>
<keyword evidence="3" id="KW-1185">Reference proteome</keyword>
<feature type="compositionally biased region" description="Basic and acidic residues" evidence="1">
    <location>
        <begin position="24"/>
        <end position="34"/>
    </location>
</feature>
<sequence length="899" mass="99648">MITTLMMLLGLSGAGAGLYNVIKEPSRGKEREEEGGGSSRRRRERKRAREESGESEDGDGLPDVPPPKWGGRGKEVPFRTPKGPTDREPKLPKPVENELPELGDEEDNAGYPPVPAPKGRSRDKNKKKETKPQSLEDIPLGEFGEDEDDPILAGNLKQRKEKPELSFSADDIISKNSKYSFHRRPLLNAEALVESDHVEEAIEIYTRTGDRIPDPEIKSKIQKNIRDLEEYIEFAGGEPVFEPEKDLPSGKRDEPKPQKDSKKEKLGDSKNADYQDFVSALKQVSEVFAESIAKAIQYAQNLPPGGGPGPGSSQQPFQPPPSSPQTPVNNNPNAIDSDKFTPQKPGNAETRTPESGGGGRQDVPYTLPPPGAAGADFLHPLVYQFLKDAPPLPDYSHVGEKEAKGNYENLLKSLNQGLMAPPSVGGPIVLPPNFPMAGGASPGTPSMEGASPAASGIVGPFYLPNPGQIQSDFQNLSEALSKATEEVGNLGNIAGGMESALGASAKSKDLGGLDLPDDTFFSNDWKKFRDLPLVDRRSGKERRVNADRREKAGRKDRRSGLDRRQSDKFKEREEYLKDKAVQKLESDVKKAQNLPKSSLNDLLAPYFPALPQRLNLPPGDDLRPKPEPTEKLDLPDPLTKEVPKEEEWIGDESEWFEETTKALRKEVDLPAPVDPYDYSSTAPKIGLPDAIDPAKAKSETVIETDDPIQVELMGGPTQKEELKIGLPDPDEVYRDRPFKKGEEPGSFEEGEEPELDTEPPEIEIVDGNLDEIPEATDTPDELAEKTEEEPEKIIHGVLELKPPEADDAPFLTLTYDFGKIPHAFRLSKNYSIMEYSYFKYKPMLMKAQEFARRKMLKNALNYYRVIKSQNIPPELRKMINRNIRDITEFMEKFLMAKGG</sequence>